<proteinExistence type="predicted"/>
<sequence length="153" mass="17262">MPCVASREVNILVELELLRSLTSSDFIALAPPPDDRGRSYWKYVLGNGNDKYRQMVIKKVSLGLAGAVLRLGRWVKLDETNPRINQERLHCPVMLAERLQSAAAFPLVTGSSHRILGLLYIGKREQTRFEASEIEAVQDRIHTLTSFIEEKAT</sequence>
<organism evidence="1 2">
    <name type="scientific">Paenibacillus planticolens</name>
    <dbReference type="NCBI Taxonomy" id="2654976"/>
    <lineage>
        <taxon>Bacteria</taxon>
        <taxon>Bacillati</taxon>
        <taxon>Bacillota</taxon>
        <taxon>Bacilli</taxon>
        <taxon>Bacillales</taxon>
        <taxon>Paenibacillaceae</taxon>
        <taxon>Paenibacillus</taxon>
    </lineage>
</organism>
<dbReference type="Gene3D" id="3.30.450.40">
    <property type="match status" value="1"/>
</dbReference>
<accession>A0ABX1ZPI4</accession>
<gene>
    <name evidence="1" type="ORF">GC097_18410</name>
</gene>
<comment type="caution">
    <text evidence="1">The sequence shown here is derived from an EMBL/GenBank/DDBJ whole genome shotgun (WGS) entry which is preliminary data.</text>
</comment>
<protein>
    <submittedName>
        <fullName evidence="1">GAF domain-containing protein</fullName>
    </submittedName>
</protein>
<dbReference type="SUPFAM" id="SSF55781">
    <property type="entry name" value="GAF domain-like"/>
    <property type="match status" value="1"/>
</dbReference>
<evidence type="ECO:0000313" key="2">
    <source>
        <dbReference type="Proteomes" id="UP000618579"/>
    </source>
</evidence>
<dbReference type="InterPro" id="IPR029016">
    <property type="entry name" value="GAF-like_dom_sf"/>
</dbReference>
<evidence type="ECO:0000313" key="1">
    <source>
        <dbReference type="EMBL" id="NOV01982.1"/>
    </source>
</evidence>
<dbReference type="Proteomes" id="UP000618579">
    <property type="component" value="Unassembled WGS sequence"/>
</dbReference>
<keyword evidence="2" id="KW-1185">Reference proteome</keyword>
<reference evidence="1 2" key="1">
    <citation type="submission" date="2019-10" db="EMBL/GenBank/DDBJ databases">
        <title>Description of Paenibacillus pedi sp. nov.</title>
        <authorList>
            <person name="Carlier A."/>
            <person name="Qi S."/>
        </authorList>
    </citation>
    <scope>NUCLEOTIDE SEQUENCE [LARGE SCALE GENOMIC DNA]</scope>
    <source>
        <strain evidence="1 2">LMG 31457</strain>
    </source>
</reference>
<dbReference type="EMBL" id="WHNZ01000041">
    <property type="protein sequence ID" value="NOV01982.1"/>
    <property type="molecule type" value="Genomic_DNA"/>
</dbReference>
<name>A0ABX1ZPI4_9BACL</name>